<keyword evidence="2" id="KW-1185">Reference proteome</keyword>
<protein>
    <submittedName>
        <fullName evidence="1">Uncharacterized protein</fullName>
    </submittedName>
</protein>
<proteinExistence type="predicted"/>
<dbReference type="Proteomes" id="UP000176005">
    <property type="component" value="Unassembled WGS sequence"/>
</dbReference>
<gene>
    <name evidence="1" type="ORF">AN218_32350</name>
</gene>
<name>A0A1E7KI23_9ACTN</name>
<evidence type="ECO:0000313" key="1">
    <source>
        <dbReference type="EMBL" id="OEV03622.1"/>
    </source>
</evidence>
<organism evidence="1 2">
    <name type="scientific">Streptomyces nanshensis</name>
    <dbReference type="NCBI Taxonomy" id="518642"/>
    <lineage>
        <taxon>Bacteria</taxon>
        <taxon>Bacillati</taxon>
        <taxon>Actinomycetota</taxon>
        <taxon>Actinomycetes</taxon>
        <taxon>Kitasatosporales</taxon>
        <taxon>Streptomycetaceae</taxon>
        <taxon>Streptomyces</taxon>
    </lineage>
</organism>
<comment type="caution">
    <text evidence="1">The sequence shown here is derived from an EMBL/GenBank/DDBJ whole genome shotgun (WGS) entry which is preliminary data.</text>
</comment>
<reference evidence="1 2" key="1">
    <citation type="journal article" date="2016" name="Front. Microbiol.">
        <title>Comparative Genomics Analysis of Streptomyces Species Reveals Their Adaptation to the Marine Environment and Their Diversity at the Genomic Level.</title>
        <authorList>
            <person name="Tian X."/>
            <person name="Zhang Z."/>
            <person name="Yang T."/>
            <person name="Chen M."/>
            <person name="Li J."/>
            <person name="Chen F."/>
            <person name="Yang J."/>
            <person name="Li W."/>
            <person name="Zhang B."/>
            <person name="Zhang Z."/>
            <person name="Wu J."/>
            <person name="Zhang C."/>
            <person name="Long L."/>
            <person name="Xiao J."/>
        </authorList>
    </citation>
    <scope>NUCLEOTIDE SEQUENCE [LARGE SCALE GENOMIC DNA]</scope>
    <source>
        <strain evidence="1 2">SCSIO 10429</strain>
    </source>
</reference>
<accession>A0A1E7KI23</accession>
<dbReference type="EMBL" id="LJGW01000705">
    <property type="protein sequence ID" value="OEV03622.1"/>
    <property type="molecule type" value="Genomic_DNA"/>
</dbReference>
<feature type="non-terminal residue" evidence="1">
    <location>
        <position position="177"/>
    </location>
</feature>
<sequence length="177" mass="18484">MLLVAVLAGFSVDPGALLPRPAAVPMLLLQIVTCLPATRRWRGAWSLGAQVLLAPWSGLPGFLAASVLLVVEHRVRWALFALVVASGAVWPGNDGGLYATVNGIGNALAQGLIVYALTRLSDLYAELRATRGALAAARVAAERESAGREWDAVLGAALADLVRLAGQGRQSARELAL</sequence>
<evidence type="ECO:0000313" key="2">
    <source>
        <dbReference type="Proteomes" id="UP000176005"/>
    </source>
</evidence>
<dbReference type="AlphaFoldDB" id="A0A1E7KI23"/>